<keyword evidence="3" id="KW-0460">Magnesium</keyword>
<reference evidence="7" key="1">
    <citation type="journal article" date="2023" name="Comput. Struct. Biotechnol. J.">
        <title>Discovery of a novel marine Bacteroidetes with a rich repertoire of carbohydrate-active enzymes.</title>
        <authorList>
            <person name="Chen B."/>
            <person name="Liu G."/>
            <person name="Chen Q."/>
            <person name="Wang H."/>
            <person name="Liu L."/>
            <person name="Tang K."/>
        </authorList>
    </citation>
    <scope>NUCLEOTIDE SEQUENCE</scope>
    <source>
        <strain evidence="7">TK19036</strain>
    </source>
</reference>
<evidence type="ECO:0000256" key="3">
    <source>
        <dbReference type="ARBA" id="ARBA00022842"/>
    </source>
</evidence>
<keyword evidence="2" id="KW-0479">Metal-binding</keyword>
<evidence type="ECO:0000259" key="5">
    <source>
        <dbReference type="Pfam" id="PF00016"/>
    </source>
</evidence>
<comment type="similarity">
    <text evidence="4">Belongs to the RuBisCO large chain family.</text>
</comment>
<dbReference type="EMBL" id="CP120682">
    <property type="protein sequence ID" value="WKN38817.1"/>
    <property type="molecule type" value="Genomic_DNA"/>
</dbReference>
<organism evidence="7">
    <name type="scientific">Roseihalotalea indica</name>
    <dbReference type="NCBI Taxonomy" id="2867963"/>
    <lineage>
        <taxon>Bacteria</taxon>
        <taxon>Pseudomonadati</taxon>
        <taxon>Bacteroidota</taxon>
        <taxon>Cytophagia</taxon>
        <taxon>Cytophagales</taxon>
        <taxon>Catalimonadaceae</taxon>
        <taxon>Roseihalotalea</taxon>
    </lineage>
</organism>
<dbReference type="GO" id="GO:0015977">
    <property type="term" value="P:carbon fixation"/>
    <property type="evidence" value="ECO:0007669"/>
    <property type="project" value="InterPro"/>
</dbReference>
<dbReference type="SFLD" id="SFLDG00301">
    <property type="entry name" value="RuBisCO-like_proteins"/>
    <property type="match status" value="1"/>
</dbReference>
<dbReference type="InterPro" id="IPR000685">
    <property type="entry name" value="RuBisCO_lsu_C"/>
</dbReference>
<dbReference type="Gene3D" id="3.30.70.150">
    <property type="entry name" value="RuBisCO large subunit, N-terminal domain"/>
    <property type="match status" value="1"/>
</dbReference>
<evidence type="ECO:0000256" key="4">
    <source>
        <dbReference type="RuleBase" id="RU003834"/>
    </source>
</evidence>
<dbReference type="InterPro" id="IPR036422">
    <property type="entry name" value="RuBisCO_lsu_N_sf"/>
</dbReference>
<evidence type="ECO:0000256" key="1">
    <source>
        <dbReference type="ARBA" id="ARBA00001946"/>
    </source>
</evidence>
<dbReference type="GO" id="GO:0000287">
    <property type="term" value="F:magnesium ion binding"/>
    <property type="evidence" value="ECO:0007669"/>
    <property type="project" value="InterPro"/>
</dbReference>
<protein>
    <submittedName>
        <fullName evidence="7">Ribulose-bisphosphate carboxylase large subunit family protein</fullName>
    </submittedName>
</protein>
<evidence type="ECO:0000313" key="7">
    <source>
        <dbReference type="EMBL" id="WKN38817.1"/>
    </source>
</evidence>
<dbReference type="Gene3D" id="3.20.20.110">
    <property type="entry name" value="Ribulose bisphosphate carboxylase, large subunit, C-terminal domain"/>
    <property type="match status" value="1"/>
</dbReference>
<dbReference type="CDD" id="cd08207">
    <property type="entry name" value="RLP_NonPhot"/>
    <property type="match status" value="1"/>
</dbReference>
<reference evidence="7" key="2">
    <citation type="journal article" date="2024" name="Antonie Van Leeuwenhoek">
        <title>Roseihalotalea indica gen. nov., sp. nov., a halophilic Bacteroidetes from mesopelagic Southwest Indian Ocean with higher carbohydrate metabolic potential.</title>
        <authorList>
            <person name="Chen B."/>
            <person name="Zhang M."/>
            <person name="Lin D."/>
            <person name="Ye J."/>
            <person name="Tang K."/>
        </authorList>
    </citation>
    <scope>NUCLEOTIDE SEQUENCE</scope>
    <source>
        <strain evidence="7">TK19036</strain>
    </source>
</reference>
<dbReference type="PANTHER" id="PTHR42704:SF17">
    <property type="entry name" value="RIBULOSE BISPHOSPHATE CARBOXYLASE LARGE CHAIN"/>
    <property type="match status" value="1"/>
</dbReference>
<dbReference type="InterPro" id="IPR020878">
    <property type="entry name" value="RuBisCo_large_chain_AS"/>
</dbReference>
<name>A0AA49JJ73_9BACT</name>
<dbReference type="InterPro" id="IPR033966">
    <property type="entry name" value="RuBisCO"/>
</dbReference>
<dbReference type="SUPFAM" id="SSF54966">
    <property type="entry name" value="RuBisCO, large subunit, small (N-terminal) domain"/>
    <property type="match status" value="1"/>
</dbReference>
<accession>A0AA49JJ73</accession>
<feature type="domain" description="Ribulose bisphosphate carboxylase large subunit ferrodoxin-like N-terminal" evidence="6">
    <location>
        <begin position="15"/>
        <end position="128"/>
    </location>
</feature>
<gene>
    <name evidence="7" type="ORF">K4G66_08885</name>
</gene>
<dbReference type="AlphaFoldDB" id="A0AA49JJ73"/>
<dbReference type="Pfam" id="PF00016">
    <property type="entry name" value="RuBisCO_large"/>
    <property type="match status" value="1"/>
</dbReference>
<feature type="domain" description="Ribulose bisphosphate carboxylase large subunit C-terminal" evidence="5">
    <location>
        <begin position="151"/>
        <end position="418"/>
    </location>
</feature>
<dbReference type="PROSITE" id="PS00157">
    <property type="entry name" value="RUBISCO_LARGE"/>
    <property type="match status" value="1"/>
</dbReference>
<dbReference type="GO" id="GO:0016984">
    <property type="term" value="F:ribulose-bisphosphate carboxylase activity"/>
    <property type="evidence" value="ECO:0007669"/>
    <property type="project" value="InterPro"/>
</dbReference>
<sequence>MATERPIRATYLIETAYPLEQAVEIMAGEQSSGTFVKTPGETDELKENHAAHIEAIQELGEVAQPSLPGSRVPKGVSNPVYRQAQVTLSWPVENVGVNLSNLMATVAGNLFELAPFSALKLQDIVVPELFKASYLGPQFGTAGTRELIGDVANRPVIGTIIKPSVGLSPEQTARQVETLIEAGLDFIKDDELMGDSPHSPFEKRVDAVMEVIHRYADRHGKKPMFAFNLSGDIDDMLRRHDYVLQQGGTCVMASLNWVGISGMVKLRQHSQLPIHGHRNGWGLYSRSEAIGIEFPAYHTIFSLAGADHLHTNGIRNKFCESDESVVRSIKACLNPQGGGYSVTPVISSGQWAEQAYDTYQEIQSVDLMYLCGGGITGHPGGMAAGVRSIQLAWEGAMQGKTIYDLQDAHEEIRQALALYGK</sequence>
<dbReference type="SFLD" id="SFLDS00014">
    <property type="entry name" value="RuBisCO"/>
    <property type="match status" value="1"/>
</dbReference>
<dbReference type="SUPFAM" id="SSF51649">
    <property type="entry name" value="RuBisCo, C-terminal domain"/>
    <property type="match status" value="1"/>
</dbReference>
<dbReference type="Pfam" id="PF02788">
    <property type="entry name" value="RuBisCO_large_N"/>
    <property type="match status" value="1"/>
</dbReference>
<comment type="cofactor">
    <cofactor evidence="1">
        <name>Mg(2+)</name>
        <dbReference type="ChEBI" id="CHEBI:18420"/>
    </cofactor>
</comment>
<dbReference type="InterPro" id="IPR036376">
    <property type="entry name" value="RuBisCO_lsu_C_sf"/>
</dbReference>
<evidence type="ECO:0000256" key="2">
    <source>
        <dbReference type="ARBA" id="ARBA00022723"/>
    </source>
</evidence>
<dbReference type="PANTHER" id="PTHR42704">
    <property type="entry name" value="RIBULOSE BISPHOSPHATE CARBOXYLASE"/>
    <property type="match status" value="1"/>
</dbReference>
<dbReference type="InterPro" id="IPR017443">
    <property type="entry name" value="RuBisCO_lsu_fd_N"/>
</dbReference>
<proteinExistence type="inferred from homology"/>
<evidence type="ECO:0000259" key="6">
    <source>
        <dbReference type="Pfam" id="PF02788"/>
    </source>
</evidence>